<comment type="caution">
    <text evidence="3">The sequence shown here is derived from an EMBL/GenBank/DDBJ whole genome shotgun (WGS) entry which is preliminary data.</text>
</comment>
<accession>A0ABY1ZH66</accession>
<evidence type="ECO:0008006" key="5">
    <source>
        <dbReference type="Google" id="ProtNLM"/>
    </source>
</evidence>
<dbReference type="Pfam" id="PF22763">
    <property type="entry name" value="NrS1-1_pol-like_HBD"/>
    <property type="match status" value="1"/>
</dbReference>
<dbReference type="SUPFAM" id="SSF52540">
    <property type="entry name" value="P-loop containing nucleoside triphosphate hydrolases"/>
    <property type="match status" value="1"/>
</dbReference>
<proteinExistence type="predicted"/>
<protein>
    <recommendedName>
        <fullName evidence="5">DNA primase</fullName>
    </recommendedName>
</protein>
<evidence type="ECO:0000259" key="1">
    <source>
        <dbReference type="Pfam" id="PF19263"/>
    </source>
</evidence>
<sequence>MQQLPEPLQALAAYPQFILWKLADRNGKRVKLPIDYRTAQVGDAHNAAAWMSAEQALATLHGYGEGYGLGFVFTASDPFFFLDIDHCLEPDGRNWSALALGLCQRLAGAAVEVSQSASGLHIIGMGAVPAHSCKNVALGLELYTEGRFVALTGTNATGSAASDHTSALPALVADYFAPGREGSEAAAEWTTEPVPEWSGPSDDGQLIEKMLATNPSSRAAFGSGVTLRQLWEADEQALATAYPDNEGQRDYDASSADAALCQHLAFWTGRDCERMDRLFRCSGLYREKWENRPDYRERTITRAAQQCANVYSGQRQPLDQVRLDPVTSVTYRSGHQLLAPTQQAEHFAGCVYMRDRHRVFIPDGDQLKPEQFNATFGGYSFIVSDDGKTTRKAWEAFTESQAVSYPWAHGTCFRPETPSGQIVNEGGRRLVNVYVQAQGEQTAGDVSPFLDHVERMLPQEGDREIFLSYLAACVQKPGVKFQWCVVLQGAEGNGKTVFYHVLAYALGERYGHLPNASEITNPFNSWLEQKLIIGIEELHTAGRQEVADTLKPMITNKRIEIHGKGQDQRTGDNRANFIMFSNHKDAVLKSENDRRYCVFYTSQQEPGDLERDAMDGAYFAALYGWLEGGGFAHVAHYLANRSISVDVMGRAPVTSSTAEAVRSSLGVAEQIIQEAIDLEEWGFRGGLVCTRAAGELLKANGKKLSPQKVAVVLANLGYIKHPALESSVGKISLDGTRRRLYVKRGSLAAGLPSSLAVAAAWKRAHEGEAAASPTNECVRAQSIFSDQPKGP</sequence>
<feature type="domain" description="NrS-1 polymerase-like HBD" evidence="2">
    <location>
        <begin position="254"/>
        <end position="312"/>
    </location>
</feature>
<feature type="domain" description="NrS-1 polymerase-like helicase" evidence="1">
    <location>
        <begin position="487"/>
        <end position="595"/>
    </location>
</feature>
<name>A0ABY1ZH66_9GAMM</name>
<evidence type="ECO:0000259" key="2">
    <source>
        <dbReference type="Pfam" id="PF22763"/>
    </source>
</evidence>
<gene>
    <name evidence="3" type="ORF">EZI54_16400</name>
</gene>
<dbReference type="InterPro" id="IPR045455">
    <property type="entry name" value="NrS-1_pol-like_helicase"/>
</dbReference>
<dbReference type="EMBL" id="SJDL01000028">
    <property type="protein sequence ID" value="TBW52219.1"/>
    <property type="molecule type" value="Genomic_DNA"/>
</dbReference>
<dbReference type="InterPro" id="IPR027417">
    <property type="entry name" value="P-loop_NTPase"/>
</dbReference>
<evidence type="ECO:0000313" key="3">
    <source>
        <dbReference type="EMBL" id="TBW52219.1"/>
    </source>
</evidence>
<dbReference type="RefSeq" id="WP_131482965.1">
    <property type="nucleotide sequence ID" value="NZ_SJDL01000028.1"/>
</dbReference>
<keyword evidence="4" id="KW-1185">Reference proteome</keyword>
<organism evidence="3 4">
    <name type="scientific">Marinobacter halodurans</name>
    <dbReference type="NCBI Taxonomy" id="2528979"/>
    <lineage>
        <taxon>Bacteria</taxon>
        <taxon>Pseudomonadati</taxon>
        <taxon>Pseudomonadota</taxon>
        <taxon>Gammaproteobacteria</taxon>
        <taxon>Pseudomonadales</taxon>
        <taxon>Marinobacteraceae</taxon>
        <taxon>Marinobacter</taxon>
    </lineage>
</organism>
<dbReference type="InterPro" id="IPR054468">
    <property type="entry name" value="NrSPol-like_HBD"/>
</dbReference>
<dbReference type="Proteomes" id="UP000313645">
    <property type="component" value="Unassembled WGS sequence"/>
</dbReference>
<dbReference type="Gene3D" id="3.40.50.300">
    <property type="entry name" value="P-loop containing nucleotide triphosphate hydrolases"/>
    <property type="match status" value="1"/>
</dbReference>
<dbReference type="Pfam" id="PF19263">
    <property type="entry name" value="DUF5906"/>
    <property type="match status" value="1"/>
</dbReference>
<reference evidence="3 4" key="1">
    <citation type="submission" date="2019-02" db="EMBL/GenBank/DDBJ databases">
        <title>Marinobacter halodurans sp. nov., a marine bacterium isolated from sea tidal flat.</title>
        <authorList>
            <person name="Yoo Y."/>
            <person name="Lee D.W."/>
            <person name="Kim B.S."/>
            <person name="Kim J.-J."/>
        </authorList>
    </citation>
    <scope>NUCLEOTIDE SEQUENCE [LARGE SCALE GENOMIC DNA]</scope>
    <source>
        <strain evidence="3 4">YJ-S3-2</strain>
    </source>
</reference>
<evidence type="ECO:0000313" key="4">
    <source>
        <dbReference type="Proteomes" id="UP000313645"/>
    </source>
</evidence>